<evidence type="ECO:0000313" key="1">
    <source>
        <dbReference type="EMBL" id="KAK2567341.1"/>
    </source>
</evidence>
<dbReference type="PANTHER" id="PTHR10974">
    <property type="entry name" value="FI08016P-RELATED"/>
    <property type="match status" value="1"/>
</dbReference>
<dbReference type="AlphaFoldDB" id="A0AAD9QTZ6"/>
<comment type="caution">
    <text evidence="1">The sequence shown here is derived from an EMBL/GenBank/DDBJ whole genome shotgun (WGS) entry which is preliminary data.</text>
</comment>
<dbReference type="PANTHER" id="PTHR10974:SF1">
    <property type="entry name" value="FI08016P-RELATED"/>
    <property type="match status" value="1"/>
</dbReference>
<dbReference type="Gene3D" id="3.40.720.10">
    <property type="entry name" value="Alkaline Phosphatase, subunit A"/>
    <property type="match status" value="1"/>
</dbReference>
<gene>
    <name evidence="1" type="ORF">P5673_008137</name>
</gene>
<dbReference type="GO" id="GO:0005615">
    <property type="term" value="C:extracellular space"/>
    <property type="evidence" value="ECO:0007669"/>
    <property type="project" value="TreeGrafter"/>
</dbReference>
<evidence type="ECO:0008006" key="3">
    <source>
        <dbReference type="Google" id="ProtNLM"/>
    </source>
</evidence>
<organism evidence="1 2">
    <name type="scientific">Acropora cervicornis</name>
    <name type="common">Staghorn coral</name>
    <dbReference type="NCBI Taxonomy" id="6130"/>
    <lineage>
        <taxon>Eukaryota</taxon>
        <taxon>Metazoa</taxon>
        <taxon>Cnidaria</taxon>
        <taxon>Anthozoa</taxon>
        <taxon>Hexacorallia</taxon>
        <taxon>Scleractinia</taxon>
        <taxon>Astrocoeniina</taxon>
        <taxon>Acroporidae</taxon>
        <taxon>Acropora</taxon>
    </lineage>
</organism>
<dbReference type="EMBL" id="JARQWQ010000014">
    <property type="protein sequence ID" value="KAK2567341.1"/>
    <property type="molecule type" value="Genomic_DNA"/>
</dbReference>
<protein>
    <recommendedName>
        <fullName evidence="3">DUF229 domain containing protein</fullName>
    </recommendedName>
</protein>
<dbReference type="InterPro" id="IPR017850">
    <property type="entry name" value="Alkaline_phosphatase_core_sf"/>
</dbReference>
<dbReference type="Proteomes" id="UP001249851">
    <property type="component" value="Unassembled WGS sequence"/>
</dbReference>
<accession>A0AAD9QTZ6</accession>
<dbReference type="FunFam" id="3.40.720.10:FF:000017">
    <property type="entry name" value="Predicted protein"/>
    <property type="match status" value="1"/>
</dbReference>
<evidence type="ECO:0000313" key="2">
    <source>
        <dbReference type="Proteomes" id="UP001249851"/>
    </source>
</evidence>
<reference evidence="1" key="1">
    <citation type="journal article" date="2023" name="G3 (Bethesda)">
        <title>Whole genome assembly and annotation of the endangered Caribbean coral Acropora cervicornis.</title>
        <authorList>
            <person name="Selwyn J.D."/>
            <person name="Vollmer S.V."/>
        </authorList>
    </citation>
    <scope>NUCLEOTIDE SEQUENCE</scope>
    <source>
        <strain evidence="1">K2</strain>
    </source>
</reference>
<dbReference type="InterPro" id="IPR004245">
    <property type="entry name" value="DUF229"/>
</dbReference>
<dbReference type="Pfam" id="PF02995">
    <property type="entry name" value="DUF229"/>
    <property type="match status" value="1"/>
</dbReference>
<proteinExistence type="predicted"/>
<dbReference type="SUPFAM" id="SSF53649">
    <property type="entry name" value="Alkaline phosphatase-like"/>
    <property type="match status" value="1"/>
</dbReference>
<keyword evidence="2" id="KW-1185">Reference proteome</keyword>
<dbReference type="CDD" id="cd16021">
    <property type="entry name" value="ALP_like"/>
    <property type="match status" value="1"/>
</dbReference>
<name>A0AAD9QTZ6_ACRCE</name>
<sequence length="810" mass="92542">MFWNKETSPALEATFIRSGTKTSHLDVVSNHSNLRLRDEKLEDNILESTSRTLLGNLSGILKTSSTKHGVKRTQWLPTEEVKLRVRADHDHVHWKDNHWSLQDYIRLINIKVENKKDIDVPVLGHTFQTEQEAAKFCQLSEQNCTAIRKSNELSSSYIALEPNFLLSSDDESSVLFVKKEFVNDLEFSAFGVKCEVLPTRYKQRNTLSEEIGCLLPVIDPFDKGAMEYFLTMIPMACEREATLFTKYQDGFLEVVTNHDRGAPLKRLAFQTIHRANDGSDSGFLLGENEPLKFKQPAVNVSHDFVQINVEFFNGLIQTDFHAQVVAKPEVQQRSALQKAGLPLNIIILGLDQTSHATFQRLLSSSYKFLRDELHAFMFKGFSLVGEATTPQLTALLTGRTVEENCKFHEARTGFANAGTVDEWPFIFKTLKNYGYVTMFSEDAPPIGAFNMRLKGFREPPCDHYARPFWSAVPHDVNEGVLHEKCINSQPQHKIQLDYLKSLLRAYPAIPKFGFTFLSSLCHGKTILPLGAAEKDFLEFFKSIWKLGYLNDTMLVVMGDHGARTGDFRYTLQGKLEERLPMLSIALPISFHLKYPEFANNLKLNTEVIMSPLDLHATFMHVLEYPSDPSHSELTRGLSLFSKIPRNRTCQDAYIPTYFCPCVQWFPQNITHAHIVIGALRTVDHMNSLLARDPDVRRLCQRLSLDEVLAAWQETPITELRTFNGIQNGFGLGFGRPDFDNLTSFSDCRYLIKFRTRPGYGIFETSFQFNQDRFVIGEHISRINLYGSQPDCIKNSHPHLREFCYCGHREH</sequence>
<reference evidence="1" key="2">
    <citation type="journal article" date="2023" name="Science">
        <title>Genomic signatures of disease resistance in endangered staghorn corals.</title>
        <authorList>
            <person name="Vollmer S.V."/>
            <person name="Selwyn J.D."/>
            <person name="Despard B.A."/>
            <person name="Roesel C.L."/>
        </authorList>
    </citation>
    <scope>NUCLEOTIDE SEQUENCE</scope>
    <source>
        <strain evidence="1">K2</strain>
    </source>
</reference>